<comment type="subcellular location">
    <subcellularLocation>
        <location evidence="1">Cell membrane</location>
        <topology evidence="1">Single-pass type I membrane protein</topology>
    </subcellularLocation>
</comment>
<evidence type="ECO:0000256" key="22">
    <source>
        <dbReference type="SAM" id="MobiDB-lite"/>
    </source>
</evidence>
<evidence type="ECO:0000256" key="12">
    <source>
        <dbReference type="ARBA" id="ARBA00022741"/>
    </source>
</evidence>
<dbReference type="GO" id="GO:0010082">
    <property type="term" value="P:regulation of root meristem growth"/>
    <property type="evidence" value="ECO:0007669"/>
    <property type="project" value="UniProtKB-ARBA"/>
</dbReference>
<dbReference type="PRINTS" id="PR00019">
    <property type="entry name" value="LEURICHRPT"/>
</dbReference>
<evidence type="ECO:0000256" key="1">
    <source>
        <dbReference type="ARBA" id="ARBA00004251"/>
    </source>
</evidence>
<keyword evidence="5" id="KW-0723">Serine/threonine-protein kinase</keyword>
<evidence type="ECO:0000313" key="26">
    <source>
        <dbReference type="EMBL" id="KAG2584690.1"/>
    </source>
</evidence>
<dbReference type="SMART" id="SM00220">
    <property type="entry name" value="S_TKc"/>
    <property type="match status" value="1"/>
</dbReference>
<dbReference type="Pfam" id="PF00560">
    <property type="entry name" value="LRR_1"/>
    <property type="match status" value="4"/>
</dbReference>
<keyword evidence="8" id="KW-0808">Transferase</keyword>
<comment type="caution">
    <text evidence="26">The sequence shown here is derived from an EMBL/GenBank/DDBJ whole genome shotgun (WGS) entry which is preliminary data.</text>
</comment>
<evidence type="ECO:0000256" key="10">
    <source>
        <dbReference type="ARBA" id="ARBA00022729"/>
    </source>
</evidence>
<feature type="compositionally biased region" description="Basic and acidic residues" evidence="22">
    <location>
        <begin position="1057"/>
        <end position="1066"/>
    </location>
</feature>
<dbReference type="CDD" id="cd14066">
    <property type="entry name" value="STKc_IRAK"/>
    <property type="match status" value="1"/>
</dbReference>
<feature type="compositionally biased region" description="Low complexity" evidence="22">
    <location>
        <begin position="1068"/>
        <end position="1092"/>
    </location>
</feature>
<keyword evidence="20" id="KW-0325">Glycoprotein</keyword>
<dbReference type="InterPro" id="IPR003591">
    <property type="entry name" value="Leu-rich_rpt_typical-subtyp"/>
</dbReference>
<keyword evidence="15" id="KW-0832">Ubl conjugation</keyword>
<keyword evidence="10 24" id="KW-0732">Signal</keyword>
<feature type="chain" id="PRO_5035786741" description="non-specific serine/threonine protein kinase" evidence="24">
    <location>
        <begin position="35"/>
        <end position="1114"/>
    </location>
</feature>
<keyword evidence="9 23" id="KW-0812">Transmembrane</keyword>
<keyword evidence="11" id="KW-0677">Repeat</keyword>
<dbReference type="PROSITE" id="PS00108">
    <property type="entry name" value="PROTEIN_KINASE_ST"/>
    <property type="match status" value="1"/>
</dbReference>
<dbReference type="GO" id="GO:0004674">
    <property type="term" value="F:protein serine/threonine kinase activity"/>
    <property type="evidence" value="ECO:0007669"/>
    <property type="project" value="UniProtKB-KW"/>
</dbReference>
<dbReference type="GO" id="GO:0010074">
    <property type="term" value="P:maintenance of meristem identity"/>
    <property type="evidence" value="ECO:0007669"/>
    <property type="project" value="UniProtKB-ARBA"/>
</dbReference>
<dbReference type="PANTHER" id="PTHR45974">
    <property type="entry name" value="RECEPTOR-LIKE PROTEIN 55"/>
    <property type="match status" value="1"/>
</dbReference>
<dbReference type="FunFam" id="1.10.510.10:FF:000276">
    <property type="entry name" value="LRR receptor-like serine/threonine-protein kinase RCH1"/>
    <property type="match status" value="1"/>
</dbReference>
<dbReference type="FunFam" id="3.80.10.10:FF:000854">
    <property type="entry name" value="Putative LRR receptor-like serine/threonine-protein kinase"/>
    <property type="match status" value="1"/>
</dbReference>
<gene>
    <name evidence="26" type="ORF">PVAP13_6KG337300</name>
</gene>
<feature type="domain" description="Protein kinase" evidence="25">
    <location>
        <begin position="773"/>
        <end position="1054"/>
    </location>
</feature>
<evidence type="ECO:0000313" key="27">
    <source>
        <dbReference type="Proteomes" id="UP000823388"/>
    </source>
</evidence>
<dbReference type="FunFam" id="3.80.10.10:FF:000457">
    <property type="entry name" value="Probable LRR receptor-like serine/threonine-protein kinase At1g34110"/>
    <property type="match status" value="1"/>
</dbReference>
<dbReference type="InterPro" id="IPR008271">
    <property type="entry name" value="Ser/Thr_kinase_AS"/>
</dbReference>
<evidence type="ECO:0000256" key="5">
    <source>
        <dbReference type="ARBA" id="ARBA00022527"/>
    </source>
</evidence>
<keyword evidence="27" id="KW-1185">Reference proteome</keyword>
<evidence type="ECO:0000256" key="24">
    <source>
        <dbReference type="SAM" id="SignalP"/>
    </source>
</evidence>
<dbReference type="InterPro" id="IPR000719">
    <property type="entry name" value="Prot_kinase_dom"/>
</dbReference>
<evidence type="ECO:0000256" key="19">
    <source>
        <dbReference type="ARBA" id="ARBA00023170"/>
    </source>
</evidence>
<feature type="signal peptide" evidence="24">
    <location>
        <begin position="1"/>
        <end position="34"/>
    </location>
</feature>
<evidence type="ECO:0000256" key="23">
    <source>
        <dbReference type="SAM" id="Phobius"/>
    </source>
</evidence>
<feature type="region of interest" description="Disordered" evidence="22">
    <location>
        <begin position="1057"/>
        <end position="1114"/>
    </location>
</feature>
<keyword evidence="17 23" id="KW-0472">Membrane</keyword>
<dbReference type="PANTHER" id="PTHR45974:SF260">
    <property type="entry name" value="PROTEIN KINASE DOMAIN-CONTAINING PROTEIN"/>
    <property type="match status" value="1"/>
</dbReference>
<dbReference type="EC" id="2.7.11.1" evidence="3"/>
<evidence type="ECO:0000256" key="3">
    <source>
        <dbReference type="ARBA" id="ARBA00012513"/>
    </source>
</evidence>
<evidence type="ECO:0000256" key="17">
    <source>
        <dbReference type="ARBA" id="ARBA00023136"/>
    </source>
</evidence>
<dbReference type="InterPro" id="IPR011009">
    <property type="entry name" value="Kinase-like_dom_sf"/>
</dbReference>
<organism evidence="26 27">
    <name type="scientific">Panicum virgatum</name>
    <name type="common">Blackwell switchgrass</name>
    <dbReference type="NCBI Taxonomy" id="38727"/>
    <lineage>
        <taxon>Eukaryota</taxon>
        <taxon>Viridiplantae</taxon>
        <taxon>Streptophyta</taxon>
        <taxon>Embryophyta</taxon>
        <taxon>Tracheophyta</taxon>
        <taxon>Spermatophyta</taxon>
        <taxon>Magnoliopsida</taxon>
        <taxon>Liliopsida</taxon>
        <taxon>Poales</taxon>
        <taxon>Poaceae</taxon>
        <taxon>PACMAD clade</taxon>
        <taxon>Panicoideae</taxon>
        <taxon>Panicodae</taxon>
        <taxon>Paniceae</taxon>
        <taxon>Panicinae</taxon>
        <taxon>Panicum</taxon>
        <taxon>Panicum sect. Hiantes</taxon>
    </lineage>
</organism>
<dbReference type="OrthoDB" id="676979at2759"/>
<evidence type="ECO:0000259" key="25">
    <source>
        <dbReference type="PROSITE" id="PS50011"/>
    </source>
</evidence>
<dbReference type="GO" id="GO:0001653">
    <property type="term" value="F:peptide receptor activity"/>
    <property type="evidence" value="ECO:0007669"/>
    <property type="project" value="UniProtKB-ARBA"/>
</dbReference>
<keyword evidence="12 21" id="KW-0547">Nucleotide-binding</keyword>
<keyword evidence="19" id="KW-0675">Receptor</keyword>
<dbReference type="Pfam" id="PF00069">
    <property type="entry name" value="Pkinase"/>
    <property type="match status" value="1"/>
</dbReference>
<keyword evidence="13" id="KW-0418">Kinase</keyword>
<dbReference type="FunFam" id="3.80.10.10:FF:001034">
    <property type="entry name" value="Leucine-rich receptor-like protein kinase family protein"/>
    <property type="match status" value="1"/>
</dbReference>
<evidence type="ECO:0000256" key="9">
    <source>
        <dbReference type="ARBA" id="ARBA00022692"/>
    </source>
</evidence>
<feature type="compositionally biased region" description="Polar residues" evidence="22">
    <location>
        <begin position="1101"/>
        <end position="1114"/>
    </location>
</feature>
<evidence type="ECO:0000256" key="14">
    <source>
        <dbReference type="ARBA" id="ARBA00022840"/>
    </source>
</evidence>
<dbReference type="GO" id="GO:0005524">
    <property type="term" value="F:ATP binding"/>
    <property type="evidence" value="ECO:0007669"/>
    <property type="project" value="UniProtKB-UniRule"/>
</dbReference>
<dbReference type="InterPro" id="IPR055414">
    <property type="entry name" value="LRR_R13L4/SHOC2-like"/>
</dbReference>
<evidence type="ECO:0000256" key="6">
    <source>
        <dbReference type="ARBA" id="ARBA00022553"/>
    </source>
</evidence>
<protein>
    <recommendedName>
        <fullName evidence="3">non-specific serine/threonine protein kinase</fullName>
        <ecNumber evidence="3">2.7.11.1</ecNumber>
    </recommendedName>
</protein>
<dbReference type="Pfam" id="PF13855">
    <property type="entry name" value="LRR_8"/>
    <property type="match status" value="3"/>
</dbReference>
<keyword evidence="14 21" id="KW-0067">ATP-binding</keyword>
<dbReference type="SUPFAM" id="SSF52058">
    <property type="entry name" value="L domain-like"/>
    <property type="match status" value="2"/>
</dbReference>
<evidence type="ECO:0000256" key="21">
    <source>
        <dbReference type="PROSITE-ProRule" id="PRU10141"/>
    </source>
</evidence>
<dbReference type="SUPFAM" id="SSF52047">
    <property type="entry name" value="RNI-like"/>
    <property type="match status" value="1"/>
</dbReference>
<dbReference type="Proteomes" id="UP000823388">
    <property type="component" value="Chromosome 6K"/>
</dbReference>
<dbReference type="FunFam" id="3.30.200.20:FF:000642">
    <property type="entry name" value="Putative LRR receptor-like serine/threonine-protein kinase"/>
    <property type="match status" value="1"/>
</dbReference>
<evidence type="ECO:0000256" key="7">
    <source>
        <dbReference type="ARBA" id="ARBA00022614"/>
    </source>
</evidence>
<keyword evidence="6" id="KW-0597">Phosphoprotein</keyword>
<name>A0A8T0RI38_PANVG</name>
<dbReference type="Gene3D" id="1.10.510.10">
    <property type="entry name" value="Transferase(Phosphotransferase) domain 1"/>
    <property type="match status" value="1"/>
</dbReference>
<dbReference type="Gene3D" id="3.30.200.20">
    <property type="entry name" value="Phosphorylase Kinase, domain 1"/>
    <property type="match status" value="1"/>
</dbReference>
<feature type="transmembrane region" description="Helical" evidence="23">
    <location>
        <begin position="717"/>
        <end position="737"/>
    </location>
</feature>
<dbReference type="InterPro" id="IPR001611">
    <property type="entry name" value="Leu-rich_rpt"/>
</dbReference>
<evidence type="ECO:0000256" key="18">
    <source>
        <dbReference type="ARBA" id="ARBA00023157"/>
    </source>
</evidence>
<dbReference type="Pfam" id="PF23598">
    <property type="entry name" value="LRR_14"/>
    <property type="match status" value="1"/>
</dbReference>
<dbReference type="PROSITE" id="PS00107">
    <property type="entry name" value="PROTEIN_KINASE_ATP"/>
    <property type="match status" value="1"/>
</dbReference>
<evidence type="ECO:0000256" key="13">
    <source>
        <dbReference type="ARBA" id="ARBA00022777"/>
    </source>
</evidence>
<dbReference type="SUPFAM" id="SSF56112">
    <property type="entry name" value="Protein kinase-like (PK-like)"/>
    <property type="match status" value="1"/>
</dbReference>
<keyword evidence="4" id="KW-1003">Cell membrane</keyword>
<dbReference type="AlphaFoldDB" id="A0A8T0RI38"/>
<comment type="similarity">
    <text evidence="2">Belongs to the protein kinase superfamily. Ser/Thr protein kinase family.</text>
</comment>
<dbReference type="GO" id="GO:0042277">
    <property type="term" value="F:peptide binding"/>
    <property type="evidence" value="ECO:0007669"/>
    <property type="project" value="UniProtKB-ARBA"/>
</dbReference>
<dbReference type="Gene3D" id="3.80.10.10">
    <property type="entry name" value="Ribonuclease Inhibitor"/>
    <property type="match status" value="4"/>
</dbReference>
<dbReference type="Pfam" id="PF08263">
    <property type="entry name" value="LRRNT_2"/>
    <property type="match status" value="1"/>
</dbReference>
<evidence type="ECO:0000256" key="8">
    <source>
        <dbReference type="ARBA" id="ARBA00022679"/>
    </source>
</evidence>
<sequence length="1114" mass="117650">MPPRLRAATAAARLLLALALVACLSPALLAPCHGVNEQGQALLRWKGSMTTNAARGGGALDSWRAADATPCRWSGVSCGPRGDVVSLSIKSADLGGALPAPADLRPLAPSLTTLVLSGTNLTGAIPRELGDLAELTTLDLSKNQLSGAIPAELCRLGKLQTLALNTNSLRGAIPSDIGNLTSLTSLTLYDNELSGAIPASIGNLKKLQVLRAGGNRAFKGPLPPEIGGCTDLTMLGLAETGMSGSLPETIGQLRKIQTIAIYTAMLTGPIPASISNCTELTSLYLYQNSLSGPIPSELGRLRKLQTVLLWQNQLVGTIPPEIAGCKELVLIDLSLNSLTGPIPSSFGTLPNLQQLQLSTNKLTGAIPPELSNCTSLTDIEVDNNELSGEIGLDFPRLRNLTLFYAWQNRLTGPVPASLSQCEGLQSLDLSYNNLTGAVPRELFALQNLTKLLLLDNDLSGFIPPEIGNCTNLYRLRLNNNRLSGAIPAEIGRLKNLNFLDLGGNRLVRPLPAALSGCDNLEFMDLHSNALSGALPDELPRSLQFVDISDNKLTGLLGPGIGLLPELTKLNLGRNRISGAIPPELGSCEKLQLLDLGDNALSGGIPPELGKLPSLEISLNLSCNRLSGEIPSQLGDLDKLGSLDMSYNQLSGSLAPLARLENLVVLNISYNAFSGDLPDTPFFQKLPLSDIAGNHLLVVGAGADAEASRHAALSALKLAMTILAVVSAFLLLAATYVLTRSRRRDGAIHGADEAWEVTLYQKLDFSVDEVVRALTSANVVGTGSSGVVYRVGLPGGDSLAVKKMWSSDEAGAFRNEILALGSIRHRNIVRLLGWGANRSTKLLFYAYLPNGSLSGFLHRGGVKGAADWGARYDIALGVAHAVAYLHHDCLPAILHGDIKAMNVLLGPRNEPYLADFGLARVLSGAVASGSAKVDSSKPTRIAGSYGYIAPEYASMQRITEKSDVYSFGVVVLEILTGRHPLDPTLPGGAHLVQWVREHLQAKRGAAELLDPRLRGKPEAQVQEMLQVFAVAMLCVAHRADDRPAMKDVVALLKEVRRPAGGGEEGKEQPACNSAATPAPAAAPPAVQAQRSPARSPLPPKGGSSSCSFAMSDYSS</sequence>
<feature type="binding site" evidence="21">
    <location>
        <position position="802"/>
    </location>
    <ligand>
        <name>ATP</name>
        <dbReference type="ChEBI" id="CHEBI:30616"/>
    </ligand>
</feature>
<evidence type="ECO:0000256" key="20">
    <source>
        <dbReference type="ARBA" id="ARBA00023180"/>
    </source>
</evidence>
<reference evidence="26" key="1">
    <citation type="submission" date="2020-05" db="EMBL/GenBank/DDBJ databases">
        <title>WGS assembly of Panicum virgatum.</title>
        <authorList>
            <person name="Lovell J.T."/>
            <person name="Jenkins J."/>
            <person name="Shu S."/>
            <person name="Juenger T.E."/>
            <person name="Schmutz J."/>
        </authorList>
    </citation>
    <scope>NUCLEOTIDE SEQUENCE</scope>
    <source>
        <strain evidence="26">AP13</strain>
    </source>
</reference>
<dbReference type="SMART" id="SM00369">
    <property type="entry name" value="LRR_TYP"/>
    <property type="match status" value="9"/>
</dbReference>
<evidence type="ECO:0000256" key="11">
    <source>
        <dbReference type="ARBA" id="ARBA00022737"/>
    </source>
</evidence>
<dbReference type="FunFam" id="3.80.10.10:FF:000270">
    <property type="entry name" value="Putative LRR receptor-like serine/threonine-protein kinase"/>
    <property type="match status" value="1"/>
</dbReference>
<evidence type="ECO:0000256" key="16">
    <source>
        <dbReference type="ARBA" id="ARBA00022989"/>
    </source>
</evidence>
<keyword evidence="16 23" id="KW-1133">Transmembrane helix</keyword>
<evidence type="ECO:0000256" key="2">
    <source>
        <dbReference type="ARBA" id="ARBA00008684"/>
    </source>
</evidence>
<evidence type="ECO:0000256" key="15">
    <source>
        <dbReference type="ARBA" id="ARBA00022843"/>
    </source>
</evidence>
<accession>A0A8T0RI38</accession>
<dbReference type="EMBL" id="CM029047">
    <property type="protein sequence ID" value="KAG2584690.1"/>
    <property type="molecule type" value="Genomic_DNA"/>
</dbReference>
<dbReference type="InterPro" id="IPR013210">
    <property type="entry name" value="LRR_N_plant-typ"/>
</dbReference>
<dbReference type="PROSITE" id="PS50011">
    <property type="entry name" value="PROTEIN_KINASE_DOM"/>
    <property type="match status" value="1"/>
</dbReference>
<dbReference type="InterPro" id="IPR017441">
    <property type="entry name" value="Protein_kinase_ATP_BS"/>
</dbReference>
<proteinExistence type="inferred from homology"/>
<keyword evidence="7" id="KW-0433">Leucine-rich repeat</keyword>
<dbReference type="GO" id="GO:0005886">
    <property type="term" value="C:plasma membrane"/>
    <property type="evidence" value="ECO:0007669"/>
    <property type="project" value="UniProtKB-SubCell"/>
</dbReference>
<evidence type="ECO:0000256" key="4">
    <source>
        <dbReference type="ARBA" id="ARBA00022475"/>
    </source>
</evidence>
<keyword evidence="18" id="KW-1015">Disulfide bond</keyword>
<dbReference type="InterPro" id="IPR032675">
    <property type="entry name" value="LRR_dom_sf"/>
</dbReference>